<accession>A0A1F7GZB8</accession>
<feature type="transmembrane region" description="Helical" evidence="1">
    <location>
        <begin position="12"/>
        <end position="31"/>
    </location>
</feature>
<reference evidence="2 3" key="1">
    <citation type="journal article" date="2016" name="Nat. Commun.">
        <title>Thousands of microbial genomes shed light on interconnected biogeochemical processes in an aquifer system.</title>
        <authorList>
            <person name="Anantharaman K."/>
            <person name="Brown C.T."/>
            <person name="Hug L.A."/>
            <person name="Sharon I."/>
            <person name="Castelle C.J."/>
            <person name="Probst A.J."/>
            <person name="Thomas B.C."/>
            <person name="Singh A."/>
            <person name="Wilkins M.J."/>
            <person name="Karaoz U."/>
            <person name="Brodie E.L."/>
            <person name="Williams K.H."/>
            <person name="Hubbard S.S."/>
            <person name="Banfield J.F."/>
        </authorList>
    </citation>
    <scope>NUCLEOTIDE SEQUENCE [LARGE SCALE GENOMIC DNA]</scope>
</reference>
<gene>
    <name evidence="2" type="ORF">A3C25_05335</name>
</gene>
<evidence type="ECO:0000313" key="3">
    <source>
        <dbReference type="Proteomes" id="UP000177913"/>
    </source>
</evidence>
<sequence>MSKQNLLTSQLSILLLGVVIGVFASIGFSYISKPSIHQVGTACTAEAKICPDGSTVGRVGPNCEFTPCSATISKPPGYFDTGCSIDDDCVLVDKESVDCCGNNGCQPVDYSQDKWIAANARWQAERISKNCLTNMACPNCLPRPINENFKAVCQNGACQKVPLPTDQNQTKQTCGGWDSSGETICECSGNITKSVCPSDAICDGGTYYCEGICGKCCYKGIAENVPYPKCL</sequence>
<keyword evidence="1" id="KW-0812">Transmembrane</keyword>
<protein>
    <submittedName>
        <fullName evidence="2">Uncharacterized protein</fullName>
    </submittedName>
</protein>
<proteinExistence type="predicted"/>
<name>A0A1F7GZB8_9BACT</name>
<evidence type="ECO:0000313" key="2">
    <source>
        <dbReference type="EMBL" id="OGK24104.1"/>
    </source>
</evidence>
<evidence type="ECO:0000256" key="1">
    <source>
        <dbReference type="SAM" id="Phobius"/>
    </source>
</evidence>
<comment type="caution">
    <text evidence="2">The sequence shown here is derived from an EMBL/GenBank/DDBJ whole genome shotgun (WGS) entry which is preliminary data.</text>
</comment>
<dbReference type="Proteomes" id="UP000177913">
    <property type="component" value="Unassembled WGS sequence"/>
</dbReference>
<keyword evidence="1" id="KW-1133">Transmembrane helix</keyword>
<organism evidence="2 3">
    <name type="scientific">Candidatus Roizmanbacteria bacterium RIFCSPHIGHO2_02_FULL_38_11</name>
    <dbReference type="NCBI Taxonomy" id="1802039"/>
    <lineage>
        <taxon>Bacteria</taxon>
        <taxon>Candidatus Roizmaniibacteriota</taxon>
    </lineage>
</organism>
<keyword evidence="1" id="KW-0472">Membrane</keyword>
<dbReference type="EMBL" id="MFZO01000039">
    <property type="protein sequence ID" value="OGK24104.1"/>
    <property type="molecule type" value="Genomic_DNA"/>
</dbReference>
<dbReference type="AlphaFoldDB" id="A0A1F7GZB8"/>